<feature type="signal peptide" evidence="1">
    <location>
        <begin position="1"/>
        <end position="25"/>
    </location>
</feature>
<dbReference type="AlphaFoldDB" id="A0A1H9JFI6"/>
<evidence type="ECO:0000256" key="1">
    <source>
        <dbReference type="SAM" id="SignalP"/>
    </source>
</evidence>
<evidence type="ECO:0000313" key="2">
    <source>
        <dbReference type="EMBL" id="SEQ85596.1"/>
    </source>
</evidence>
<keyword evidence="3" id="KW-1185">Reference proteome</keyword>
<organism evidence="2 3">
    <name type="scientific">Amphritea atlantica</name>
    <dbReference type="NCBI Taxonomy" id="355243"/>
    <lineage>
        <taxon>Bacteria</taxon>
        <taxon>Pseudomonadati</taxon>
        <taxon>Pseudomonadota</taxon>
        <taxon>Gammaproteobacteria</taxon>
        <taxon>Oceanospirillales</taxon>
        <taxon>Oceanospirillaceae</taxon>
        <taxon>Amphritea</taxon>
    </lineage>
</organism>
<accession>A0A1H9JFI6</accession>
<protein>
    <recommendedName>
        <fullName evidence="4">Tetratricopeptide repeat-containing protein</fullName>
    </recommendedName>
</protein>
<proteinExistence type="predicted"/>
<dbReference type="STRING" id="355243.SAMN03080615_02972"/>
<dbReference type="Proteomes" id="UP000198749">
    <property type="component" value="Unassembled WGS sequence"/>
</dbReference>
<dbReference type="PROSITE" id="PS51257">
    <property type="entry name" value="PROKAR_LIPOPROTEIN"/>
    <property type="match status" value="1"/>
</dbReference>
<name>A0A1H9JFI6_9GAMM</name>
<dbReference type="RefSeq" id="WP_091359868.1">
    <property type="nucleotide sequence ID" value="NZ_AP025284.1"/>
</dbReference>
<dbReference type="EMBL" id="FOGB01000009">
    <property type="protein sequence ID" value="SEQ85596.1"/>
    <property type="molecule type" value="Genomic_DNA"/>
</dbReference>
<feature type="chain" id="PRO_5011663465" description="Tetratricopeptide repeat-containing protein" evidence="1">
    <location>
        <begin position="26"/>
        <end position="339"/>
    </location>
</feature>
<sequence length="339" mass="38199">MNTNCKGVWLIFLAALMLAGCQTNQVTTQTSELASSASVPSSQEQAQRLLSQNPKLTTVYIFVPKLLRATDYANSMNGRTANLRVNLNGKTIAILPVQRGLKLELLPNQQYNFVYGEDWEQQNEHMLRKVVLKTLAPGTFKAFDVYTEMEHANVAEVKRLTVNETLDRLNSYAMVQAKVPMPEIALAANGFNQQLDSCLKQNELPPCQQLVQRLPKGFAPNSIVEHIKLIETEQARKQQLIAMEEALPTSVRRDKYMVQLSSFLKKQNYKAALDVFPKLEALPIATDPSLKYFYGEALLKTNQHAKAMQKLYQYINEQGTSATHYAQALEMINDAESKL</sequence>
<reference evidence="3" key="1">
    <citation type="submission" date="2016-10" db="EMBL/GenBank/DDBJ databases">
        <authorList>
            <person name="Varghese N."/>
            <person name="Submissions S."/>
        </authorList>
    </citation>
    <scope>NUCLEOTIDE SEQUENCE [LARGE SCALE GENOMIC DNA]</scope>
    <source>
        <strain evidence="3">DSM 18887</strain>
    </source>
</reference>
<evidence type="ECO:0000313" key="3">
    <source>
        <dbReference type="Proteomes" id="UP000198749"/>
    </source>
</evidence>
<gene>
    <name evidence="2" type="ORF">SAMN03080615_02972</name>
</gene>
<evidence type="ECO:0008006" key="4">
    <source>
        <dbReference type="Google" id="ProtNLM"/>
    </source>
</evidence>
<dbReference type="OrthoDB" id="6119385at2"/>
<keyword evidence="1" id="KW-0732">Signal</keyword>